<evidence type="ECO:0000256" key="1">
    <source>
        <dbReference type="SAM" id="Phobius"/>
    </source>
</evidence>
<dbReference type="EMBL" id="NOXG01000018">
    <property type="protein sequence ID" value="PYD74913.1"/>
    <property type="molecule type" value="Genomic_DNA"/>
</dbReference>
<evidence type="ECO:0000313" key="2">
    <source>
        <dbReference type="EMBL" id="PYD74913.1"/>
    </source>
</evidence>
<keyword evidence="1" id="KW-0472">Membrane</keyword>
<name>A0A318QQB0_9PROT</name>
<feature type="transmembrane region" description="Helical" evidence="1">
    <location>
        <begin position="66"/>
        <end position="84"/>
    </location>
</feature>
<feature type="transmembrane region" description="Helical" evidence="1">
    <location>
        <begin position="12"/>
        <end position="31"/>
    </location>
</feature>
<keyword evidence="1" id="KW-0812">Transmembrane</keyword>
<evidence type="ECO:0000313" key="3">
    <source>
        <dbReference type="Proteomes" id="UP000247609"/>
    </source>
</evidence>
<accession>A0A318QQB0</accession>
<gene>
    <name evidence="2" type="ORF">CFR71_12095</name>
</gene>
<keyword evidence="1" id="KW-1133">Transmembrane helix</keyword>
<dbReference type="AlphaFoldDB" id="A0A318QQB0"/>
<proteinExistence type="predicted"/>
<sequence length="110" mass="11810">MAHVLNLLGNMLFGLVGLVIAGIVLIESFMAAMMDSVGLHGQVQRVVLIIMLVLLVIGAFRAFGRAFGLLAALFLILVLLQALFGRQADGGMETAWQPRQAEASSAAWRM</sequence>
<comment type="caution">
    <text evidence="2">The sequence shown here is derived from an EMBL/GenBank/DDBJ whole genome shotgun (WGS) entry which is preliminary data.</text>
</comment>
<organism evidence="2 3">
    <name type="scientific">Novacetimonas pomaceti</name>
    <dbReference type="NCBI Taxonomy" id="2021998"/>
    <lineage>
        <taxon>Bacteria</taxon>
        <taxon>Pseudomonadati</taxon>
        <taxon>Pseudomonadota</taxon>
        <taxon>Alphaproteobacteria</taxon>
        <taxon>Acetobacterales</taxon>
        <taxon>Acetobacteraceae</taxon>
        <taxon>Novacetimonas</taxon>
    </lineage>
</organism>
<feature type="transmembrane region" description="Helical" evidence="1">
    <location>
        <begin position="43"/>
        <end position="60"/>
    </location>
</feature>
<protein>
    <submittedName>
        <fullName evidence="2">Uncharacterized protein</fullName>
    </submittedName>
</protein>
<dbReference type="RefSeq" id="WP_110531501.1">
    <property type="nucleotide sequence ID" value="NZ_JAHRDT010000004.1"/>
</dbReference>
<dbReference type="Proteomes" id="UP000247609">
    <property type="component" value="Unassembled WGS sequence"/>
</dbReference>
<reference evidence="2 3" key="1">
    <citation type="submission" date="2017-07" db="EMBL/GenBank/DDBJ databases">
        <title>A draft genome sequence of Komagataeibacter sp. T5K1.</title>
        <authorList>
            <person name="Skraban J."/>
            <person name="Cleenwerck I."/>
            <person name="Vandamme P."/>
            <person name="Trcek J."/>
        </authorList>
    </citation>
    <scope>NUCLEOTIDE SEQUENCE [LARGE SCALE GENOMIC DNA]</scope>
    <source>
        <strain evidence="2 3">T5K1</strain>
    </source>
</reference>